<dbReference type="OrthoDB" id="3512845at2759"/>
<evidence type="ECO:0000313" key="3">
    <source>
        <dbReference type="Proteomes" id="UP000245884"/>
    </source>
</evidence>
<dbReference type="Proteomes" id="UP000245884">
    <property type="component" value="Unassembled WGS sequence"/>
</dbReference>
<dbReference type="Pfam" id="PF13671">
    <property type="entry name" value="AAA_33"/>
    <property type="match status" value="1"/>
</dbReference>
<dbReference type="PANTHER" id="PTHR12083">
    <property type="entry name" value="BIFUNCTIONAL POLYNUCLEOTIDE PHOSPHATASE/KINASE"/>
    <property type="match status" value="1"/>
</dbReference>
<dbReference type="AlphaFoldDB" id="A0A316UX91"/>
<dbReference type="InterPro" id="IPR027417">
    <property type="entry name" value="P-loop_NTPase"/>
</dbReference>
<dbReference type="PANTHER" id="PTHR12083:SF9">
    <property type="entry name" value="BIFUNCTIONAL POLYNUCLEOTIDE PHOSPHATASE_KINASE"/>
    <property type="match status" value="1"/>
</dbReference>
<dbReference type="SUPFAM" id="SSF52540">
    <property type="entry name" value="P-loop containing nucleoside triphosphate hydrolases"/>
    <property type="match status" value="1"/>
</dbReference>
<dbReference type="GO" id="GO:0046403">
    <property type="term" value="F:polynucleotide 3'-phosphatase activity"/>
    <property type="evidence" value="ECO:0007669"/>
    <property type="project" value="TreeGrafter"/>
</dbReference>
<gene>
    <name evidence="2" type="ORF">BDZ90DRAFT_230934</name>
</gene>
<keyword evidence="3" id="KW-1185">Reference proteome</keyword>
<dbReference type="RefSeq" id="XP_025363543.1">
    <property type="nucleotide sequence ID" value="XM_025505662.1"/>
</dbReference>
<proteinExistence type="predicted"/>
<dbReference type="GO" id="GO:0046404">
    <property type="term" value="F:ATP-dependent polydeoxyribonucleotide 5'-hydroxyl-kinase activity"/>
    <property type="evidence" value="ECO:0007669"/>
    <property type="project" value="TreeGrafter"/>
</dbReference>
<accession>A0A316UX91</accession>
<dbReference type="GO" id="GO:0006281">
    <property type="term" value="P:DNA repair"/>
    <property type="evidence" value="ECO:0007669"/>
    <property type="project" value="TreeGrafter"/>
</dbReference>
<dbReference type="STRING" id="1569628.A0A316UX91"/>
<dbReference type="GeneID" id="37027485"/>
<feature type="compositionally biased region" description="Low complexity" evidence="1">
    <location>
        <begin position="263"/>
        <end position="278"/>
    </location>
</feature>
<reference evidence="2 3" key="1">
    <citation type="journal article" date="2018" name="Mol. Biol. Evol.">
        <title>Broad Genomic Sampling Reveals a Smut Pathogenic Ancestry of the Fungal Clade Ustilaginomycotina.</title>
        <authorList>
            <person name="Kijpornyongpan T."/>
            <person name="Mondo S.J."/>
            <person name="Barry K."/>
            <person name="Sandor L."/>
            <person name="Lee J."/>
            <person name="Lipzen A."/>
            <person name="Pangilinan J."/>
            <person name="LaButti K."/>
            <person name="Hainaut M."/>
            <person name="Henrissat B."/>
            <person name="Grigoriev I.V."/>
            <person name="Spatafora J.W."/>
            <person name="Aime M.C."/>
        </authorList>
    </citation>
    <scope>NUCLEOTIDE SEQUENCE [LARGE SCALE GENOMIC DNA]</scope>
    <source>
        <strain evidence="2 3">MCA 5214</strain>
    </source>
</reference>
<feature type="compositionally biased region" description="Gly residues" evidence="1">
    <location>
        <begin position="225"/>
        <end position="242"/>
    </location>
</feature>
<dbReference type="Gene3D" id="3.40.50.300">
    <property type="entry name" value="P-loop containing nucleotide triphosphate hydrolases"/>
    <property type="match status" value="1"/>
</dbReference>
<evidence type="ECO:0000256" key="1">
    <source>
        <dbReference type="SAM" id="MobiDB-lite"/>
    </source>
</evidence>
<feature type="region of interest" description="Disordered" evidence="1">
    <location>
        <begin position="193"/>
        <end position="306"/>
    </location>
</feature>
<name>A0A316UX91_9BASI</name>
<organism evidence="2 3">
    <name type="scientific">Jaminaea rosea</name>
    <dbReference type="NCBI Taxonomy" id="1569628"/>
    <lineage>
        <taxon>Eukaryota</taxon>
        <taxon>Fungi</taxon>
        <taxon>Dikarya</taxon>
        <taxon>Basidiomycota</taxon>
        <taxon>Ustilaginomycotina</taxon>
        <taxon>Exobasidiomycetes</taxon>
        <taxon>Microstromatales</taxon>
        <taxon>Microstromatales incertae sedis</taxon>
        <taxon>Jaminaea</taxon>
    </lineage>
</organism>
<keyword evidence="2" id="KW-0378">Hydrolase</keyword>
<dbReference type="GO" id="GO:0003690">
    <property type="term" value="F:double-stranded DNA binding"/>
    <property type="evidence" value="ECO:0007669"/>
    <property type="project" value="TreeGrafter"/>
</dbReference>
<protein>
    <submittedName>
        <fullName evidence="2">P-loop containing nucleoside triphosphate hydrolase protein</fullName>
    </submittedName>
</protein>
<evidence type="ECO:0000313" key="2">
    <source>
        <dbReference type="EMBL" id="PWN28931.1"/>
    </source>
</evidence>
<sequence>METAESSGSSQRRQQRVIVLVGLVGSGKSNFANSLCSRDSPFNFVRASQDVLGSRQAVESLVMRSLSQGKNVCVDRTNVDASQRATWLRLAHQYQEQTPGVEVIVEALVFDTPLEECRRRLMARTEHETISSPEIGLRILNTFMGQFHRPTASEGFHCVASITPARLPALPSEADIPAILDIIAAAPRMLEGGTKGTSLAPVRGPPRGSRGRGGQSWGALQRGRGASGNGSRGGGAWRGQGGHYDSLPSRPHAPQPYVRPLPASSSAYSGSYSGAAAATSKPHSSTPTLQDHGFEIVESSQSRPPA</sequence>
<dbReference type="EMBL" id="KZ819664">
    <property type="protein sequence ID" value="PWN28931.1"/>
    <property type="molecule type" value="Genomic_DNA"/>
</dbReference>